<dbReference type="SMART" id="SM00060">
    <property type="entry name" value="FN3"/>
    <property type="match status" value="2"/>
</dbReference>
<dbReference type="InterPro" id="IPR052672">
    <property type="entry name" value="Type1_Cytokine_Rcpt_Type2"/>
</dbReference>
<dbReference type="KEGG" id="pgut:117679135"/>
<feature type="domain" description="Fibronectin type-III" evidence="12">
    <location>
        <begin position="418"/>
        <end position="519"/>
    </location>
</feature>
<keyword evidence="3 10" id="KW-0812">Transmembrane</keyword>
<keyword evidence="5" id="KW-0677">Repeat</keyword>
<dbReference type="Pfam" id="PF17971">
    <property type="entry name" value="LIFR_D2"/>
    <property type="match status" value="1"/>
</dbReference>
<dbReference type="SUPFAM" id="SSF49265">
    <property type="entry name" value="Fibronectin type III"/>
    <property type="match status" value="3"/>
</dbReference>
<evidence type="ECO:0000256" key="4">
    <source>
        <dbReference type="ARBA" id="ARBA00022729"/>
    </source>
</evidence>
<dbReference type="PANTHER" id="PTHR48423:SF2">
    <property type="entry name" value="INTERLEUKIN-12 RECEPTOR SUBUNIT BETA-2"/>
    <property type="match status" value="1"/>
</dbReference>
<dbReference type="InterPro" id="IPR003961">
    <property type="entry name" value="FN3_dom"/>
</dbReference>
<evidence type="ECO:0000256" key="6">
    <source>
        <dbReference type="ARBA" id="ARBA00022989"/>
    </source>
</evidence>
<dbReference type="OMA" id="GKMMQYN"/>
<keyword evidence="4 11" id="KW-0732">Signal</keyword>
<evidence type="ECO:0000256" key="5">
    <source>
        <dbReference type="ARBA" id="ARBA00022737"/>
    </source>
</evidence>
<comment type="similarity">
    <text evidence="2">Belongs to the type I cytokine receptor family. Type 2 subfamily.</text>
</comment>
<dbReference type="InterPro" id="IPR013783">
    <property type="entry name" value="Ig-like_fold"/>
</dbReference>
<sequence length="911" mass="106004">MDRWIFPVLLFIPLCLGLLQNQDNQVFEPRNLRIYSNNSLQQLLLEWDVSDDSEAYNSKIEIVFNIQIRLREEDKRIILNVNYTTVLNKSRQHHQWSFISEVPLQCATHEARIRSRMTSSKIWSNWTDWVAANGPDALSNEKNHIFPEEKVFERGSNITFCCIAKKNKIVATYTFYKEHNKTNQQRIFFTRKPDSSFPRRFQLTCGFNGSINPSQTYLYLNRQPDKPQHLSCETEDMINIRCTWNPGCVEKTDYFEEVCPMEFILSDVSSTKIYCSTKFQKSCSFKRDDQFLYNVRLTSRNCLGQKHEQLSFNVMHTVRPVIIGKPSVDHLNATFIQLSWQIKSINASLSFLCQINVGENKYNITAQSDSDSHFHFQLGGLQPATNYMFKVRCAADVSPFWKWSSWTESISAETTEAAPSGLLDVWRHINSGLKQRNVTVFWRESSDFRANGKIQKYHLSWENLEDPSMQRHNDSVSASQNYRKISLGNRSYKILVWAQNSISTSSPSVIIIPASDKNGKVHYSEETTDNNEEHKIYISWKRQSKFSQYIVDWCNQPIGPLCDFQWKKYGQIKSSDLITSDAFKRGVRYTFNVYGIQDDRSYLLEKKAKYLEEMEPPDYLSCNIEEITANSLRVTWERYDQKFSSGFIRGYMLYMKMDNQSCSVQGSQPLIRPGNLTICSYKIEKPNQTEFTVRHLKPNRKYFFALQAYAVNPNYTDNVIFKSVITPDDEKWLFNLLYLLLIIPLILMCMCSRKSSRVRNCLCPAIPQPKVTPFFKMSLGITEINDMIPNQLVMLEKPQEFSPKQSTLGILLENMSYSQSTYYPEVQIEERTDQKFNSGVTSYKPLQDFGFTSSPNPCTPEAPLYSKDNLNYLYQTEVLPSMIQGTDSSCSVHWLDYRPQCSTTSRRNTDY</sequence>
<dbReference type="InterPro" id="IPR036116">
    <property type="entry name" value="FN3_sf"/>
</dbReference>
<dbReference type="PANTHER" id="PTHR48423">
    <property type="entry name" value="INTERLEUKIN-27 RECEPTOR SUBUNIT ALPHA"/>
    <property type="match status" value="1"/>
</dbReference>
<evidence type="ECO:0000259" key="12">
    <source>
        <dbReference type="PROSITE" id="PS50853"/>
    </source>
</evidence>
<proteinExistence type="inferred from homology"/>
<feature type="domain" description="Fibronectin type-III" evidence="12">
    <location>
        <begin position="616"/>
        <end position="729"/>
    </location>
</feature>
<dbReference type="Pfam" id="PF25552">
    <property type="entry name" value="LIFR_D4"/>
    <property type="match status" value="1"/>
</dbReference>
<dbReference type="Proteomes" id="UP001652622">
    <property type="component" value="Unplaced"/>
</dbReference>
<comment type="subcellular location">
    <subcellularLocation>
        <location evidence="1">Membrane</location>
        <topology evidence="1">Single-pass type I membrane protein</topology>
    </subcellularLocation>
</comment>
<evidence type="ECO:0000256" key="2">
    <source>
        <dbReference type="ARBA" id="ARBA00008921"/>
    </source>
</evidence>
<keyword evidence="7 10" id="KW-0472">Membrane</keyword>
<feature type="transmembrane region" description="Helical" evidence="10">
    <location>
        <begin position="732"/>
        <end position="750"/>
    </location>
</feature>
<dbReference type="FunFam" id="2.60.40.10:FF:001289">
    <property type="entry name" value="Oncostatin-M-specific receptor subunit beta"/>
    <property type="match status" value="1"/>
</dbReference>
<dbReference type="RefSeq" id="XP_034296664.1">
    <property type="nucleotide sequence ID" value="XM_034440773.1"/>
</dbReference>
<evidence type="ECO:0000313" key="13">
    <source>
        <dbReference type="Proteomes" id="UP001652622"/>
    </source>
</evidence>
<dbReference type="InterPro" id="IPR040817">
    <property type="entry name" value="LIFR_D2"/>
</dbReference>
<evidence type="ECO:0000256" key="3">
    <source>
        <dbReference type="ARBA" id="ARBA00022692"/>
    </source>
</evidence>
<evidence type="ECO:0000256" key="9">
    <source>
        <dbReference type="ARBA" id="ARBA00023180"/>
    </source>
</evidence>
<evidence type="ECO:0000256" key="10">
    <source>
        <dbReference type="SAM" id="Phobius"/>
    </source>
</evidence>
<keyword evidence="9" id="KW-0325">Glycoprotein</keyword>
<name>A0A6P9DLF2_PANGU</name>
<keyword evidence="8" id="KW-0675">Receptor</keyword>
<dbReference type="Gene3D" id="2.60.40.10">
    <property type="entry name" value="Immunoglobulins"/>
    <property type="match status" value="7"/>
</dbReference>
<evidence type="ECO:0000256" key="8">
    <source>
        <dbReference type="ARBA" id="ARBA00023170"/>
    </source>
</evidence>
<gene>
    <name evidence="14 15 16" type="primary">LOC117679135</name>
</gene>
<dbReference type="GO" id="GO:0005886">
    <property type="term" value="C:plasma membrane"/>
    <property type="evidence" value="ECO:0007669"/>
    <property type="project" value="UniProtKB-ARBA"/>
</dbReference>
<dbReference type="RefSeq" id="XP_034296662.1">
    <property type="nucleotide sequence ID" value="XM_034440771.1"/>
</dbReference>
<evidence type="ECO:0000256" key="11">
    <source>
        <dbReference type="SAM" id="SignalP"/>
    </source>
</evidence>
<feature type="signal peptide" evidence="11">
    <location>
        <begin position="1"/>
        <end position="17"/>
    </location>
</feature>
<evidence type="ECO:0000313" key="16">
    <source>
        <dbReference type="RefSeq" id="XP_034296665.1"/>
    </source>
</evidence>
<evidence type="ECO:0000256" key="1">
    <source>
        <dbReference type="ARBA" id="ARBA00004479"/>
    </source>
</evidence>
<organism evidence="13 15">
    <name type="scientific">Pantherophis guttatus</name>
    <name type="common">Corn snake</name>
    <name type="synonym">Elaphe guttata</name>
    <dbReference type="NCBI Taxonomy" id="94885"/>
    <lineage>
        <taxon>Eukaryota</taxon>
        <taxon>Metazoa</taxon>
        <taxon>Chordata</taxon>
        <taxon>Craniata</taxon>
        <taxon>Vertebrata</taxon>
        <taxon>Euteleostomi</taxon>
        <taxon>Lepidosauria</taxon>
        <taxon>Squamata</taxon>
        <taxon>Bifurcata</taxon>
        <taxon>Unidentata</taxon>
        <taxon>Episquamata</taxon>
        <taxon>Toxicofera</taxon>
        <taxon>Serpentes</taxon>
        <taxon>Colubroidea</taxon>
        <taxon>Colubridae</taxon>
        <taxon>Colubrinae</taxon>
        <taxon>Pantherophis</taxon>
    </lineage>
</organism>
<feature type="chain" id="PRO_5044655247" evidence="11">
    <location>
        <begin position="18"/>
        <end position="911"/>
    </location>
</feature>
<dbReference type="GeneID" id="117679135"/>
<dbReference type="PROSITE" id="PS50853">
    <property type="entry name" value="FN3"/>
    <property type="match status" value="3"/>
</dbReference>
<evidence type="ECO:0000313" key="14">
    <source>
        <dbReference type="RefSeq" id="XP_034296662.1"/>
    </source>
</evidence>
<dbReference type="Pfam" id="PF00041">
    <property type="entry name" value="fn3"/>
    <property type="match status" value="1"/>
</dbReference>
<dbReference type="FunFam" id="2.60.40.10:FF:000607">
    <property type="entry name" value="Leukemia inhibitory factor receptor"/>
    <property type="match status" value="1"/>
</dbReference>
<dbReference type="AlphaFoldDB" id="A0A6P9DLF2"/>
<feature type="domain" description="Fibronectin type-III" evidence="12">
    <location>
        <begin position="322"/>
        <end position="417"/>
    </location>
</feature>
<evidence type="ECO:0000313" key="15">
    <source>
        <dbReference type="RefSeq" id="XP_034296664.1"/>
    </source>
</evidence>
<dbReference type="RefSeq" id="XP_034296665.1">
    <property type="nucleotide sequence ID" value="XM_034440774.1"/>
</dbReference>
<keyword evidence="13" id="KW-1185">Reference proteome</keyword>
<reference evidence="14 15" key="1">
    <citation type="submission" date="2025-04" db="UniProtKB">
        <authorList>
            <consortium name="RefSeq"/>
        </authorList>
    </citation>
    <scope>IDENTIFICATION</scope>
    <source>
        <tissue evidence="14 15">Blood</tissue>
    </source>
</reference>
<dbReference type="CDD" id="cd00063">
    <property type="entry name" value="FN3"/>
    <property type="match status" value="3"/>
</dbReference>
<accession>A0A6P9DLF2</accession>
<evidence type="ECO:0000256" key="7">
    <source>
        <dbReference type="ARBA" id="ARBA00023136"/>
    </source>
</evidence>
<protein>
    <submittedName>
        <fullName evidence="14 15">Oncostatin-M-specific receptor subunit beta-like</fullName>
    </submittedName>
</protein>
<keyword evidence="6 10" id="KW-1133">Transmembrane helix</keyword>